<dbReference type="Gene3D" id="3.40.50.300">
    <property type="entry name" value="P-loop containing nucleotide triphosphate hydrolases"/>
    <property type="match status" value="1"/>
</dbReference>
<dbReference type="InterPro" id="IPR027417">
    <property type="entry name" value="P-loop_NTPase"/>
</dbReference>
<protein>
    <submittedName>
        <fullName evidence="1">Uncharacterized protein</fullName>
    </submittedName>
</protein>
<proteinExistence type="predicted"/>
<dbReference type="RefSeq" id="WP_250828273.1">
    <property type="nucleotide sequence ID" value="NZ_JAMOIL010000026.1"/>
</dbReference>
<dbReference type="Proteomes" id="UP001139485">
    <property type="component" value="Unassembled WGS sequence"/>
</dbReference>
<comment type="caution">
    <text evidence="1">The sequence shown here is derived from an EMBL/GenBank/DDBJ whole genome shotgun (WGS) entry which is preliminary data.</text>
</comment>
<reference evidence="1" key="1">
    <citation type="submission" date="2022-05" db="EMBL/GenBank/DDBJ databases">
        <authorList>
            <person name="Tuo L."/>
        </authorList>
    </citation>
    <scope>NUCLEOTIDE SEQUENCE</scope>
    <source>
        <strain evidence="1">BSK12Z-4</strain>
    </source>
</reference>
<accession>A0A9X2IHM4</accession>
<dbReference type="EMBL" id="JAMOIL010000026">
    <property type="protein sequence ID" value="MCM0621955.1"/>
    <property type="molecule type" value="Genomic_DNA"/>
</dbReference>
<evidence type="ECO:0000313" key="1">
    <source>
        <dbReference type="EMBL" id="MCM0621955.1"/>
    </source>
</evidence>
<name>A0A9X2IHM4_9ACTN</name>
<evidence type="ECO:0000313" key="2">
    <source>
        <dbReference type="Proteomes" id="UP001139485"/>
    </source>
</evidence>
<keyword evidence="2" id="KW-1185">Reference proteome</keyword>
<sequence>MITLFSDKGSPGCTTAGLSLAMVAGAILIEADPFGGDLAYRLRRGRQPLPETPTLLTAAALARTTTPDETLLQASHAVGEQARVVPGYGFAEHAASVDWQRLASTASHATVPTVVDVGRASSASPALPLLADADLVIPVLRPTMEAFLRVRDRLQRLLPVIADLRSGPPSVVPLLVVQPRHARSLAADLDDFLASTSSGPVVHPTAWIAEDAAGAADLYRSQARRGPLMKSAGQAWAALQASAPADRDQAGVS</sequence>
<gene>
    <name evidence="1" type="ORF">M8330_16815</name>
</gene>
<organism evidence="1 2">
    <name type="scientific">Nocardioides bruguierae</name>
    <dbReference type="NCBI Taxonomy" id="2945102"/>
    <lineage>
        <taxon>Bacteria</taxon>
        <taxon>Bacillati</taxon>
        <taxon>Actinomycetota</taxon>
        <taxon>Actinomycetes</taxon>
        <taxon>Propionibacteriales</taxon>
        <taxon>Nocardioidaceae</taxon>
        <taxon>Nocardioides</taxon>
    </lineage>
</organism>
<dbReference type="AlphaFoldDB" id="A0A9X2IHM4"/>